<dbReference type="Gene3D" id="2.160.20.10">
    <property type="entry name" value="Single-stranded right-handed beta-helix, Pectin lyase-like"/>
    <property type="match status" value="2"/>
</dbReference>
<reference evidence="8" key="1">
    <citation type="submission" date="2023-06" db="EMBL/GenBank/DDBJ databases">
        <title>Genome-scale phylogeny and comparative genomics of the fungal order Sordariales.</title>
        <authorList>
            <consortium name="Lawrence Berkeley National Laboratory"/>
            <person name="Hensen N."/>
            <person name="Bonometti L."/>
            <person name="Westerberg I."/>
            <person name="Brannstrom I.O."/>
            <person name="Guillou S."/>
            <person name="Cros-Aarteil S."/>
            <person name="Calhoun S."/>
            <person name="Haridas S."/>
            <person name="Kuo A."/>
            <person name="Mondo S."/>
            <person name="Pangilinan J."/>
            <person name="Riley R."/>
            <person name="Labutti K."/>
            <person name="Andreopoulos B."/>
            <person name="Lipzen A."/>
            <person name="Chen C."/>
            <person name="Yanf M."/>
            <person name="Daum C."/>
            <person name="Ng V."/>
            <person name="Clum A."/>
            <person name="Steindorff A."/>
            <person name="Ohm R."/>
            <person name="Martin F."/>
            <person name="Silar P."/>
            <person name="Natvig D."/>
            <person name="Lalanne C."/>
            <person name="Gautier V."/>
            <person name="Ament-Velasquez S.L."/>
            <person name="Kruys A."/>
            <person name="Hutchinson M.I."/>
            <person name="Powell A.J."/>
            <person name="Barry K."/>
            <person name="Miller A.N."/>
            <person name="Grigoriev I.V."/>
            <person name="Debuchy R."/>
            <person name="Gladieux P."/>
            <person name="Thoren M.H."/>
            <person name="Johannesson H."/>
        </authorList>
    </citation>
    <scope>NUCLEOTIDE SEQUENCE</scope>
    <source>
        <strain evidence="8">8032-3</strain>
    </source>
</reference>
<dbReference type="GeneID" id="85314199"/>
<dbReference type="Pfam" id="PF01822">
    <property type="entry name" value="WSC"/>
    <property type="match status" value="2"/>
</dbReference>
<feature type="region of interest" description="Disordered" evidence="4">
    <location>
        <begin position="1271"/>
        <end position="1307"/>
    </location>
</feature>
<keyword evidence="8" id="KW-0456">Lyase</keyword>
<dbReference type="Proteomes" id="UP001244011">
    <property type="component" value="Unassembled WGS sequence"/>
</dbReference>
<dbReference type="RefSeq" id="XP_060284370.1">
    <property type="nucleotide sequence ID" value="XM_060431012.1"/>
</dbReference>
<dbReference type="InterPro" id="IPR024535">
    <property type="entry name" value="RHGA/B-epi-like_pectate_lyase"/>
</dbReference>
<keyword evidence="5" id="KW-0732">Signal</keyword>
<gene>
    <name evidence="8" type="ORF">QBC33DRAFT_577796</name>
</gene>
<dbReference type="CDD" id="cd23668">
    <property type="entry name" value="GH55_beta13glucanase-like"/>
    <property type="match status" value="1"/>
</dbReference>
<dbReference type="InterPro" id="IPR012334">
    <property type="entry name" value="Pectin_lyas_fold"/>
</dbReference>
<dbReference type="PANTHER" id="PTHR34997:SF16">
    <property type="entry name" value="LYSM DOMAIN-CONTAINING PROTEIN"/>
    <property type="match status" value="1"/>
</dbReference>
<evidence type="ECO:0000259" key="6">
    <source>
        <dbReference type="PROSITE" id="PS51212"/>
    </source>
</evidence>
<dbReference type="Pfam" id="PF12708">
    <property type="entry name" value="Pect-lyase_RHGA_epim"/>
    <property type="match status" value="2"/>
</dbReference>
<feature type="region of interest" description="Disordered" evidence="4">
    <location>
        <begin position="67"/>
        <end position="115"/>
    </location>
</feature>
<protein>
    <submittedName>
        <fullName evidence="8">Pectate lyase superfamily protein-domain-containing protein</fullName>
    </submittedName>
</protein>
<feature type="domain" description="LysM" evidence="7">
    <location>
        <begin position="1056"/>
        <end position="1102"/>
    </location>
</feature>
<feature type="domain" description="WSC" evidence="6">
    <location>
        <begin position="1303"/>
        <end position="1396"/>
    </location>
</feature>
<feature type="signal peptide" evidence="5">
    <location>
        <begin position="1"/>
        <end position="23"/>
    </location>
</feature>
<evidence type="ECO:0000313" key="9">
    <source>
        <dbReference type="Proteomes" id="UP001244011"/>
    </source>
</evidence>
<feature type="domain" description="WSC" evidence="6">
    <location>
        <begin position="1413"/>
        <end position="1507"/>
    </location>
</feature>
<dbReference type="SUPFAM" id="SSF54106">
    <property type="entry name" value="LysM domain"/>
    <property type="match status" value="1"/>
</dbReference>
<proteinExistence type="inferred from homology"/>
<organism evidence="8 9">
    <name type="scientific">Phialemonium atrogriseum</name>
    <dbReference type="NCBI Taxonomy" id="1093897"/>
    <lineage>
        <taxon>Eukaryota</taxon>
        <taxon>Fungi</taxon>
        <taxon>Dikarya</taxon>
        <taxon>Ascomycota</taxon>
        <taxon>Pezizomycotina</taxon>
        <taxon>Sordariomycetes</taxon>
        <taxon>Sordariomycetidae</taxon>
        <taxon>Cephalothecales</taxon>
        <taxon>Cephalothecaceae</taxon>
        <taxon>Phialemonium</taxon>
    </lineage>
</organism>
<dbReference type="PROSITE" id="PS51782">
    <property type="entry name" value="LYSM"/>
    <property type="match status" value="1"/>
</dbReference>
<name>A0AAJ0C3S1_9PEZI</name>
<evidence type="ECO:0000256" key="3">
    <source>
        <dbReference type="ARBA" id="ARBA00044955"/>
    </source>
</evidence>
<evidence type="ECO:0000256" key="4">
    <source>
        <dbReference type="SAM" id="MobiDB-lite"/>
    </source>
</evidence>
<feature type="compositionally biased region" description="Low complexity" evidence="4">
    <location>
        <begin position="1271"/>
        <end position="1300"/>
    </location>
</feature>
<feature type="chain" id="PRO_5042573119" evidence="5">
    <location>
        <begin position="24"/>
        <end position="1507"/>
    </location>
</feature>
<evidence type="ECO:0000256" key="1">
    <source>
        <dbReference type="ARBA" id="ARBA00022669"/>
    </source>
</evidence>
<keyword evidence="1" id="KW-0147">Chitin-binding</keyword>
<feature type="compositionally biased region" description="Basic and acidic residues" evidence="4">
    <location>
        <begin position="67"/>
        <end position="84"/>
    </location>
</feature>
<comment type="caution">
    <text evidence="8">The sequence shown here is derived from an EMBL/GenBank/DDBJ whole genome shotgun (WGS) entry which is preliminary data.</text>
</comment>
<comment type="similarity">
    <text evidence="3">Belongs to the secreted LysM effector family.</text>
</comment>
<dbReference type="EMBL" id="MU839006">
    <property type="protein sequence ID" value="KAK1768157.1"/>
    <property type="molecule type" value="Genomic_DNA"/>
</dbReference>
<dbReference type="InterPro" id="IPR036779">
    <property type="entry name" value="LysM_dom_sf"/>
</dbReference>
<keyword evidence="9" id="KW-1185">Reference proteome</keyword>
<accession>A0AAJ0C3S1</accession>
<dbReference type="SMART" id="SM00321">
    <property type="entry name" value="WSC"/>
    <property type="match status" value="2"/>
</dbReference>
<dbReference type="PROSITE" id="PS51212">
    <property type="entry name" value="WSC"/>
    <property type="match status" value="2"/>
</dbReference>
<dbReference type="Gene3D" id="3.10.350.10">
    <property type="entry name" value="LysM domain"/>
    <property type="match status" value="2"/>
</dbReference>
<dbReference type="InterPro" id="IPR002889">
    <property type="entry name" value="WSC_carb-bd"/>
</dbReference>
<feature type="compositionally biased region" description="Low complexity" evidence="4">
    <location>
        <begin position="104"/>
        <end position="115"/>
    </location>
</feature>
<dbReference type="InterPro" id="IPR011050">
    <property type="entry name" value="Pectin_lyase_fold/virulence"/>
</dbReference>
<dbReference type="PANTHER" id="PTHR34997">
    <property type="entry name" value="AM15"/>
    <property type="match status" value="1"/>
</dbReference>
<dbReference type="GO" id="GO:0016829">
    <property type="term" value="F:lyase activity"/>
    <property type="evidence" value="ECO:0007669"/>
    <property type="project" value="UniProtKB-KW"/>
</dbReference>
<evidence type="ECO:0000313" key="8">
    <source>
        <dbReference type="EMBL" id="KAK1768157.1"/>
    </source>
</evidence>
<evidence type="ECO:0000256" key="2">
    <source>
        <dbReference type="ARBA" id="ARBA00023026"/>
    </source>
</evidence>
<evidence type="ECO:0000259" key="7">
    <source>
        <dbReference type="PROSITE" id="PS51782"/>
    </source>
</evidence>
<dbReference type="GO" id="GO:0008061">
    <property type="term" value="F:chitin binding"/>
    <property type="evidence" value="ECO:0007669"/>
    <property type="project" value="UniProtKB-KW"/>
</dbReference>
<dbReference type="SUPFAM" id="SSF51126">
    <property type="entry name" value="Pectin lyase-like"/>
    <property type="match status" value="2"/>
</dbReference>
<keyword evidence="2" id="KW-0843">Virulence</keyword>
<dbReference type="InterPro" id="IPR052210">
    <property type="entry name" value="LysM1-like"/>
</dbReference>
<evidence type="ECO:0000256" key="5">
    <source>
        <dbReference type="SAM" id="SignalP"/>
    </source>
</evidence>
<dbReference type="InterPro" id="IPR018392">
    <property type="entry name" value="LysM"/>
</dbReference>
<sequence length="1507" mass="161588">MATMSPQITRLILFFCLTLSVLAGSGASHDAHHKLHHARARNTTSSAEDLVNTALVELRARNKARFENPKFNKDEFAPRPREPRPAPPLDYGATNSTLPRRQSSKLGSNSTTSSSGYSIPLELVEAMRLVAESTPPKRESGYWMVDMPHRGASPFAPAGYKVWRNVKDYGAVGNGVHDDTAAINAAISEGGRFGPNCGSSTVYPAVVYFPPGTYLVSTPIVQYYNTQLLGDPLDLPTILGATSFTGGSLIASDVYVSDTEEWKIDVRNTDPYAYICGIHWQVAQGTSLENIEFYMKYNSDVSGNTQQVWIYMENGSGGMLADLTFVGGNFGAYMGNQQFTTSHLVFVNCETAVQIHWDWAWTMQDYIIESCGTGLMIVGGAGGAGSTGQGVGSLLLVDAIIANTPNGIVTSLAAENSTSFLLQNVGFFNVQTAVKDSFKGTTLIPGGTQVLIDSWGFGQISDATGAGVFVNGANIPAMTRQQSLLGSAYTNMNPNLFTRRRPKSHNVLASKVMDVKALGAKGDGVTDDTAALNAILDGAANTSSIVYFPFGVYIISDTLRVPVGSRIIGQAWSQIMASGREVGKRGDIGIIEIQDMMFTVSATAGSTAGAVLVEWNVRQSSTGSAGMWDSHIRVGGAVGSGLQKEQCPKKTGSVNQNCKAASLLMHLTPSSTAYLENIWIWTADHDMDKVTQDQIDVYAGRGLLIESDLAWLWGTSVEHCVLYYMIKTESPYFQPVPTAPHPFTTGLFPNDPLFNNCVGVGCAFSWAVRIIDSSTIYTQDCLATDSCQQRGFEVVQSHDLWIYNLCTKAIMEMVSPLGATPTWACDNVNGFLSSILAWLQGANQSSGKRKFPGFQVYTLDDLVEMMKQRYPDTCRTALTEVLECDDYVRTLLRLGYHGSLPNTTYTDTVCDSGCGESLERWFDNVQESCDGFTLDDGIAPTLLGGRMRTGFDETCLKDPQTERYCNGKPGIGNECTSLQTSQRLKKISDMPTAEICSFYYTERNAMMQRTAYSQYGSFFKPRLEYINTRCGKTANTTIPASLVPLPDTSSFCVSGQTYTTAAGETCDSIALALSLSSAALQMANNLLVASCNFIPAETTLCLPLGCAKTYTIQPDDICFTIEQNRLSGGTRFGDVRKFNPWVDWECSDLVTASDSTYGHVICLSPQNGQHEITGGDGSTTTPPATAGYSRKIAVLPEDAVLAPGSTWKCGVFYTAIGDDICAAIAVADPTTIDILMMVNPSLGTDPLTCNSNIVPGLTYCALPASTWNDIDIPDPATPSSDPTDTPTSPTIPDPTSTPTTPGAPVHHGCYTEARNSRALPGATTSDFELMTVEFCDAFCSDFPLFGVEYGGECYCGLALGPGSMPTFASQCSLACPGDPAQTCGGGGGRLDVYGRSGDAPAVTVPDDVPAVTGYAYWGCWTEGEGVRALDGGSVSDGGGMSVEACSSYCINGGFVMFGLEYSSECWCGDALDESSVVAIEEDCSMVCSEDPAQKCGGPNRLSVYLWS</sequence>